<accession>A0A6P1ZL51</accession>
<dbReference type="AlphaFoldDB" id="A0A6P1ZL51"/>
<dbReference type="RefSeq" id="WP_144233712.1">
    <property type="nucleotide sequence ID" value="NZ_CP039543.1"/>
</dbReference>
<dbReference type="EMBL" id="CP039543">
    <property type="protein sequence ID" value="QJT08908.1"/>
    <property type="molecule type" value="Genomic_DNA"/>
</dbReference>
<proteinExistence type="predicted"/>
<sequence>MDEQLKNIANALGKEAGKVAKKAGEKLTGAGSKAAMRRGLLEEPVTLDEVVDGFRTLSKDGSLDKDELRRRGLNLLETFRNRKRS</sequence>
<dbReference type="Proteomes" id="UP000503251">
    <property type="component" value="Chromosome"/>
</dbReference>
<evidence type="ECO:0000313" key="2">
    <source>
        <dbReference type="EMBL" id="TVM36671.1"/>
    </source>
</evidence>
<evidence type="ECO:0000313" key="3">
    <source>
        <dbReference type="Proteomes" id="UP000434052"/>
    </source>
</evidence>
<reference evidence="2 3" key="1">
    <citation type="submission" date="2018-06" db="EMBL/GenBank/DDBJ databases">
        <title>Complete genome of Desulfovibrio marinus P48SEP.</title>
        <authorList>
            <person name="Crispim J.S."/>
            <person name="Vidigal P.M.P."/>
            <person name="Silva L.C.F."/>
            <person name="Araujo L.C."/>
            <person name="Laguardia C.N."/>
            <person name="Dias R.S."/>
            <person name="Sousa M.P."/>
            <person name="Paula S.O."/>
            <person name="Silva C."/>
        </authorList>
    </citation>
    <scope>NUCLEOTIDE SEQUENCE [LARGE SCALE GENOMIC DNA]</scope>
    <source>
        <strain evidence="2 3">P48SEP</strain>
    </source>
</reference>
<name>A0A6P1ZL51_9BACT</name>
<evidence type="ECO:0000313" key="1">
    <source>
        <dbReference type="EMBL" id="QJT08908.1"/>
    </source>
</evidence>
<keyword evidence="4" id="KW-1185">Reference proteome</keyword>
<evidence type="ECO:0000313" key="4">
    <source>
        <dbReference type="Proteomes" id="UP000503251"/>
    </source>
</evidence>
<dbReference type="Proteomes" id="UP000434052">
    <property type="component" value="Unassembled WGS sequence"/>
</dbReference>
<reference evidence="1 4" key="2">
    <citation type="submission" date="2019-04" db="EMBL/GenBank/DDBJ databases">
        <title>Isolation and culture of sulfate reducing bacteria from the cold seep of the South China Sea.</title>
        <authorList>
            <person name="Sun C."/>
            <person name="Liu R."/>
        </authorList>
    </citation>
    <scope>NUCLEOTIDE SEQUENCE [LARGE SCALE GENOMIC DNA]</scope>
    <source>
        <strain evidence="1 4">CS1</strain>
    </source>
</reference>
<protein>
    <submittedName>
        <fullName evidence="2">Uncharacterized protein</fullName>
    </submittedName>
</protein>
<gene>
    <name evidence="2" type="ORF">DQK91_01755</name>
    <name evidence="1" type="ORF">E8L03_08190</name>
</gene>
<dbReference type="EMBL" id="QMIF01000001">
    <property type="protein sequence ID" value="TVM36671.1"/>
    <property type="molecule type" value="Genomic_DNA"/>
</dbReference>
<organism evidence="2 3">
    <name type="scientific">Oceanidesulfovibrio marinus</name>
    <dbReference type="NCBI Taxonomy" id="370038"/>
    <lineage>
        <taxon>Bacteria</taxon>
        <taxon>Pseudomonadati</taxon>
        <taxon>Thermodesulfobacteriota</taxon>
        <taxon>Desulfovibrionia</taxon>
        <taxon>Desulfovibrionales</taxon>
        <taxon>Desulfovibrionaceae</taxon>
        <taxon>Oceanidesulfovibrio</taxon>
    </lineage>
</organism>